<name>A0ABS1EV58_9CLOT</name>
<accession>A0ABS1EV58</accession>
<evidence type="ECO:0000313" key="3">
    <source>
        <dbReference type="Proteomes" id="UP000596739"/>
    </source>
</evidence>
<organism evidence="2 3">
    <name type="scientific">Clostridium yunnanense</name>
    <dbReference type="NCBI Taxonomy" id="2800325"/>
    <lineage>
        <taxon>Bacteria</taxon>
        <taxon>Bacillati</taxon>
        <taxon>Bacillota</taxon>
        <taxon>Clostridia</taxon>
        <taxon>Eubacteriales</taxon>
        <taxon>Clostridiaceae</taxon>
        <taxon>Clostridium</taxon>
    </lineage>
</organism>
<gene>
    <name evidence="2" type="ORF">JHL18_21710</name>
</gene>
<proteinExistence type="predicted"/>
<feature type="transmembrane region" description="Helical" evidence="1">
    <location>
        <begin position="70"/>
        <end position="95"/>
    </location>
</feature>
<sequence length="103" mass="11393">MVKIMCPVCKSNIEDKVLKNDYECTNCKAKLNISKKFKRLLIITPAISAFIFPLVGSILAQHLIPDRQGGITYIIAPITAGLFAGSISFLLMLLYPHKLSKAQ</sequence>
<reference evidence="3" key="1">
    <citation type="submission" date="2021-01" db="EMBL/GenBank/DDBJ databases">
        <title>Genome public.</title>
        <authorList>
            <person name="Liu C."/>
            <person name="Sun Q."/>
        </authorList>
    </citation>
    <scope>NUCLEOTIDE SEQUENCE [LARGE SCALE GENOMIC DNA]</scope>
    <source>
        <strain evidence="3">YIM B02505</strain>
    </source>
</reference>
<keyword evidence="1" id="KW-0472">Membrane</keyword>
<dbReference type="RefSeq" id="WP_200273153.1">
    <property type="nucleotide sequence ID" value="NZ_JAENHN010000059.1"/>
</dbReference>
<evidence type="ECO:0000313" key="2">
    <source>
        <dbReference type="EMBL" id="MBK1813242.1"/>
    </source>
</evidence>
<protein>
    <submittedName>
        <fullName evidence="2">Uncharacterized protein</fullName>
    </submittedName>
</protein>
<feature type="transmembrane region" description="Helical" evidence="1">
    <location>
        <begin position="40"/>
        <end position="64"/>
    </location>
</feature>
<comment type="caution">
    <text evidence="2">The sequence shown here is derived from an EMBL/GenBank/DDBJ whole genome shotgun (WGS) entry which is preliminary data.</text>
</comment>
<evidence type="ECO:0000256" key="1">
    <source>
        <dbReference type="SAM" id="Phobius"/>
    </source>
</evidence>
<dbReference type="Proteomes" id="UP000596739">
    <property type="component" value="Unassembled WGS sequence"/>
</dbReference>
<dbReference type="EMBL" id="JAENHN010000059">
    <property type="protein sequence ID" value="MBK1813242.1"/>
    <property type="molecule type" value="Genomic_DNA"/>
</dbReference>
<keyword evidence="1" id="KW-1133">Transmembrane helix</keyword>
<keyword evidence="3" id="KW-1185">Reference proteome</keyword>
<keyword evidence="1" id="KW-0812">Transmembrane</keyword>